<reference evidence="2 3" key="1">
    <citation type="submission" date="2023-03" db="EMBL/GenBank/DDBJ databases">
        <title>YIM 133296 draft genome.</title>
        <authorList>
            <person name="Xiong L."/>
        </authorList>
    </citation>
    <scope>NUCLEOTIDE SEQUENCE [LARGE SCALE GENOMIC DNA]</scope>
    <source>
        <strain evidence="2 3">YIM 133296</strain>
    </source>
</reference>
<dbReference type="Proteomes" id="UP001528912">
    <property type="component" value="Unassembled WGS sequence"/>
</dbReference>
<dbReference type="RefSeq" id="WP_277193161.1">
    <property type="nucleotide sequence ID" value="NZ_JAROAV010000043.1"/>
</dbReference>
<gene>
    <name evidence="2" type="ORF">P4R38_16775</name>
</gene>
<dbReference type="EMBL" id="JAROAV010000043">
    <property type="protein sequence ID" value="MDF8265903.1"/>
    <property type="molecule type" value="Genomic_DNA"/>
</dbReference>
<evidence type="ECO:0008006" key="4">
    <source>
        <dbReference type="Google" id="ProtNLM"/>
    </source>
</evidence>
<dbReference type="InterPro" id="IPR036460">
    <property type="entry name" value="Cu_amine_oxidase_C_sf"/>
</dbReference>
<sequence>MPKDVEILMEPYGDELSAAAERWTTGLRSSDLVREKLGSADAEAVQVHGPAMPLRRRDTVEPLHAVLFDPAQNRSVEVRGELDGAIEVRSSDFRPNPTTAELQEALAVLRKDERFAPIQRRGQAVVYQPMPPLADVEQPDGTYTRRIALAIHEPRSLRPHQYVAVDLGSREVDWEAGHGLHPADGDCEAHLPVPVDSQQTDSGRDSVRVRVIRGGEELWNFVVVRPRASSPTHFGKGSGVELRYVRYRGRMVLWQAHVPILNVLYDDGVTYRDWQNQETPFQANGTEPVGPGWRVCTSPPATILEASDDSGNFQGVALHYDNGELRIVSELQAGWYRYISDWRLRDDGTIQPRFGFAGTKNPRTCMVHHHHAYWRFDFDIEGAGNDVVEQFGWWLGHRPVWWRISRETSRKRSGSIDRWRVRDAGTGRGYSITPGLADGTADSYGVSDLWFLRYRGTELDDGVGVVGGGPADTRCRLNAFLTGESIARTDVVVWYAGHFHHDEHHPSPSQGHIVGPELRPVNW</sequence>
<name>A0ABT6CBL2_9MICO</name>
<evidence type="ECO:0000256" key="1">
    <source>
        <dbReference type="SAM" id="MobiDB-lite"/>
    </source>
</evidence>
<dbReference type="SUPFAM" id="SSF49998">
    <property type="entry name" value="Amine oxidase catalytic domain"/>
    <property type="match status" value="1"/>
</dbReference>
<evidence type="ECO:0000313" key="2">
    <source>
        <dbReference type="EMBL" id="MDF8265903.1"/>
    </source>
</evidence>
<protein>
    <recommendedName>
        <fullName evidence="4">Copper amine oxidase catalytic domain-containing protein</fullName>
    </recommendedName>
</protein>
<keyword evidence="3" id="KW-1185">Reference proteome</keyword>
<feature type="region of interest" description="Disordered" evidence="1">
    <location>
        <begin position="504"/>
        <end position="523"/>
    </location>
</feature>
<accession>A0ABT6CBL2</accession>
<comment type="caution">
    <text evidence="2">The sequence shown here is derived from an EMBL/GenBank/DDBJ whole genome shotgun (WGS) entry which is preliminary data.</text>
</comment>
<organism evidence="2 3">
    <name type="scientific">Luteipulveratus flavus</name>
    <dbReference type="NCBI Taxonomy" id="3031728"/>
    <lineage>
        <taxon>Bacteria</taxon>
        <taxon>Bacillati</taxon>
        <taxon>Actinomycetota</taxon>
        <taxon>Actinomycetes</taxon>
        <taxon>Micrococcales</taxon>
        <taxon>Dermacoccaceae</taxon>
        <taxon>Luteipulveratus</taxon>
    </lineage>
</organism>
<evidence type="ECO:0000313" key="3">
    <source>
        <dbReference type="Proteomes" id="UP001528912"/>
    </source>
</evidence>
<dbReference type="Gene3D" id="2.70.98.20">
    <property type="entry name" value="Copper amine oxidase, catalytic domain"/>
    <property type="match status" value="1"/>
</dbReference>
<proteinExistence type="predicted"/>